<proteinExistence type="predicted"/>
<dbReference type="Proteomes" id="UP000595038">
    <property type="component" value="Chromosome"/>
</dbReference>
<sequence>MKSFKELADEYPDILENFLFGNGFSQSFYKGFDYTSLYESVKVNLTEDAIKLFEEVLNTTNFEVVLNGILTRELNKSITLPQKILDESYKNIKECLISAVYRTHPEYYEISTSIERLAWSLRIFRRNIFTTNYDLLTYWALIALFKNKVNVRDGFSRNIFVDGDLTFSPENFKSEELNFYYLHGALQFYEENDQIIKTEAKKDSSLLKEIEKQFNNKNFPLYVSEGCTEEKFLKIRKNKYLLTCLMKLIKIEKGLTIFGHSLSEEYDGHLINAINHAKNLEYIAYGIYPTESDTYNDIERRIKNLFMNSGKTLLFFDSRTFFDSVKDLANAGLVSSERRPNNFPDISKLSNYKRIPINEAPTN</sequence>
<gene>
    <name evidence="1" type="ORF">I6G80_08825</name>
</gene>
<evidence type="ECO:0000313" key="2">
    <source>
        <dbReference type="Proteomes" id="UP000595038"/>
    </source>
</evidence>
<organism evidence="1 2">
    <name type="scientific">Bacillus licheniformis</name>
    <dbReference type="NCBI Taxonomy" id="1402"/>
    <lineage>
        <taxon>Bacteria</taxon>
        <taxon>Bacillati</taxon>
        <taxon>Bacillota</taxon>
        <taxon>Bacilli</taxon>
        <taxon>Bacillales</taxon>
        <taxon>Bacillaceae</taxon>
        <taxon>Bacillus</taxon>
    </lineage>
</organism>
<dbReference type="EMBL" id="CP065647">
    <property type="protein sequence ID" value="QPR74352.1"/>
    <property type="molecule type" value="Genomic_DNA"/>
</dbReference>
<name>A0AB37GYA9_BACLI</name>
<dbReference type="Pfam" id="PF16263">
    <property type="entry name" value="DUF4917"/>
    <property type="match status" value="1"/>
</dbReference>
<dbReference type="InterPro" id="IPR032581">
    <property type="entry name" value="DUF4917"/>
</dbReference>
<accession>A0AB37GYA9</accession>
<dbReference type="AlphaFoldDB" id="A0AB37GYA9"/>
<dbReference type="RefSeq" id="WP_101582631.1">
    <property type="nucleotide sequence ID" value="NZ_CP065647.1"/>
</dbReference>
<evidence type="ECO:0000313" key="1">
    <source>
        <dbReference type="EMBL" id="QPR74352.1"/>
    </source>
</evidence>
<protein>
    <submittedName>
        <fullName evidence="1">DUF4917 family protein</fullName>
    </submittedName>
</protein>
<reference evidence="1 2" key="1">
    <citation type="submission" date="2020-12" db="EMBL/GenBank/DDBJ databases">
        <title>FDA dAtabase for Regulatory Grade micrObial Sequences (FDA-ARGOS): Supporting development and validation of Infectious Disease Dx tests.</title>
        <authorList>
            <person name="Nelson B."/>
            <person name="Plummer A."/>
            <person name="Tallon L."/>
            <person name="Sadzewicz L."/>
            <person name="Zhao X."/>
            <person name="Boylan J."/>
            <person name="Ott S."/>
            <person name="Bowen H."/>
            <person name="Vavikolanu K."/>
            <person name="Mehta A."/>
            <person name="Aluvathingal J."/>
            <person name="Nadendla S."/>
            <person name="Myers T."/>
            <person name="Yan Y."/>
            <person name="Sichtig H."/>
        </authorList>
    </citation>
    <scope>NUCLEOTIDE SEQUENCE [LARGE SCALE GENOMIC DNA]</scope>
    <source>
        <strain evidence="1 2">FDAARGOS_923</strain>
    </source>
</reference>